<proteinExistence type="predicted"/>
<dbReference type="InterPro" id="IPR036875">
    <property type="entry name" value="Znf_CCHC_sf"/>
</dbReference>
<evidence type="ECO:0000259" key="3">
    <source>
        <dbReference type="PROSITE" id="PS50158"/>
    </source>
</evidence>
<evidence type="ECO:0000313" key="4">
    <source>
        <dbReference type="EMBL" id="RCV43206.1"/>
    </source>
</evidence>
<protein>
    <recommendedName>
        <fullName evidence="3">CCHC-type domain-containing protein</fullName>
    </recommendedName>
</protein>
<organism evidence="4">
    <name type="scientific">Setaria italica</name>
    <name type="common">Foxtail millet</name>
    <name type="synonym">Panicum italicum</name>
    <dbReference type="NCBI Taxonomy" id="4555"/>
    <lineage>
        <taxon>Eukaryota</taxon>
        <taxon>Viridiplantae</taxon>
        <taxon>Streptophyta</taxon>
        <taxon>Embryophyta</taxon>
        <taxon>Tracheophyta</taxon>
        <taxon>Spermatophyta</taxon>
        <taxon>Magnoliopsida</taxon>
        <taxon>Liliopsida</taxon>
        <taxon>Poales</taxon>
        <taxon>Poaceae</taxon>
        <taxon>PACMAD clade</taxon>
        <taxon>Panicoideae</taxon>
        <taxon>Panicodae</taxon>
        <taxon>Paniceae</taxon>
        <taxon>Cenchrinae</taxon>
        <taxon>Setaria</taxon>
    </lineage>
</organism>
<keyword evidence="1" id="KW-0479">Metal-binding</keyword>
<dbReference type="Pfam" id="PF00098">
    <property type="entry name" value="zf-CCHC"/>
    <property type="match status" value="2"/>
</dbReference>
<reference evidence="4" key="2">
    <citation type="submission" date="2015-07" db="EMBL/GenBank/DDBJ databases">
        <authorList>
            <person name="Noorani M."/>
        </authorList>
    </citation>
    <scope>NUCLEOTIDE SEQUENCE</scope>
    <source>
        <strain evidence="4">Yugu1</strain>
    </source>
</reference>
<feature type="region of interest" description="Disordered" evidence="2">
    <location>
        <begin position="455"/>
        <end position="479"/>
    </location>
</feature>
<feature type="non-terminal residue" evidence="4">
    <location>
        <position position="1"/>
    </location>
</feature>
<keyword evidence="1" id="KW-0862">Zinc</keyword>
<name>A0A368SL85_SETIT</name>
<dbReference type="EMBL" id="CM003536">
    <property type="protein sequence ID" value="RCV43206.1"/>
    <property type="molecule type" value="Genomic_DNA"/>
</dbReference>
<dbReference type="GO" id="GO:0003676">
    <property type="term" value="F:nucleic acid binding"/>
    <property type="evidence" value="ECO:0007669"/>
    <property type="project" value="InterPro"/>
</dbReference>
<dbReference type="PROSITE" id="PS50158">
    <property type="entry name" value="ZF_CCHC"/>
    <property type="match status" value="2"/>
</dbReference>
<keyword evidence="1" id="KW-0863">Zinc-finger</keyword>
<dbReference type="SMART" id="SM00343">
    <property type="entry name" value="ZnF_C2HC"/>
    <property type="match status" value="3"/>
</dbReference>
<dbReference type="InterPro" id="IPR051714">
    <property type="entry name" value="Znf_CCHC_NABP"/>
</dbReference>
<sequence length="479" mass="55122">CPHTFDGTHFTRWKNWMICNFKFISAQMWWIVDVGFSHAIDRNNATQAQEKCLHLNCQATNILYKSMKDNIFVYLNKKYGTISDDDDDEPKEAHEDVEHIHNTVIVEDCSTSWSSDSDDDVMSLHCFTSHGDAKVSIGNVVIDFDDPNFELVRRLIKALRNEMAKTKKLENENSFLKTTCEQQKHLLYVTTCSHEKLKLAHEELSVAHDNLVQDHAFLTNKLSNEEIKTSESSSLGSNDQSHNVANPCDIEKKHHNTKVTIEYIMKNQRSYGDMSGIGFNKCKGKNMKMQEEKISHFMCYWCHGMGHLAKYCPTKKTQVEPKAKPQVQVKINHQDGDLGRKKRKTRRGGRTRHPMLIQDAKMMSKNQDEKKDYAHIKCYACEDMGHFASKCSTKLEKKIQEKLKRQGNEEQHMSKKEKARSKRVCYSCRERGHMANSCPLGNNSKPISIIDNNVLRKDGNVDRPDLPDRPRVRVGPSAT</sequence>
<dbReference type="PANTHER" id="PTHR23002">
    <property type="entry name" value="ZINC FINGER CCHC DOMAIN CONTAINING PROTEIN"/>
    <property type="match status" value="1"/>
</dbReference>
<dbReference type="STRING" id="4555.A0A368SL85"/>
<dbReference type="InterPro" id="IPR001878">
    <property type="entry name" value="Znf_CCHC"/>
</dbReference>
<dbReference type="OrthoDB" id="695047at2759"/>
<gene>
    <name evidence="4" type="ORF">SETIT_9G276500v2</name>
</gene>
<feature type="domain" description="CCHC-type" evidence="3">
    <location>
        <begin position="377"/>
        <end position="391"/>
    </location>
</feature>
<dbReference type="Gene3D" id="4.10.60.10">
    <property type="entry name" value="Zinc finger, CCHC-type"/>
    <property type="match status" value="2"/>
</dbReference>
<accession>A0A368SL85</accession>
<feature type="domain" description="CCHC-type" evidence="3">
    <location>
        <begin position="425"/>
        <end position="439"/>
    </location>
</feature>
<feature type="compositionally biased region" description="Basic and acidic residues" evidence="2">
    <location>
        <begin position="455"/>
        <end position="471"/>
    </location>
</feature>
<dbReference type="AlphaFoldDB" id="A0A368SL85"/>
<dbReference type="GO" id="GO:0008270">
    <property type="term" value="F:zinc ion binding"/>
    <property type="evidence" value="ECO:0007669"/>
    <property type="project" value="UniProtKB-KW"/>
</dbReference>
<evidence type="ECO:0000256" key="2">
    <source>
        <dbReference type="SAM" id="MobiDB-lite"/>
    </source>
</evidence>
<dbReference type="SUPFAM" id="SSF57756">
    <property type="entry name" value="Retrovirus zinc finger-like domains"/>
    <property type="match status" value="2"/>
</dbReference>
<evidence type="ECO:0000256" key="1">
    <source>
        <dbReference type="PROSITE-ProRule" id="PRU00047"/>
    </source>
</evidence>
<reference evidence="4" key="1">
    <citation type="journal article" date="2012" name="Nat. Biotechnol.">
        <title>Reference genome sequence of the model plant Setaria.</title>
        <authorList>
            <person name="Bennetzen J.L."/>
            <person name="Schmutz J."/>
            <person name="Wang H."/>
            <person name="Percifield R."/>
            <person name="Hawkins J."/>
            <person name="Pontaroli A.C."/>
            <person name="Estep M."/>
            <person name="Feng L."/>
            <person name="Vaughn J.N."/>
            <person name="Grimwood J."/>
            <person name="Jenkins J."/>
            <person name="Barry K."/>
            <person name="Lindquist E."/>
            <person name="Hellsten U."/>
            <person name="Deshpande S."/>
            <person name="Wang X."/>
            <person name="Wu X."/>
            <person name="Mitros T."/>
            <person name="Triplett J."/>
            <person name="Yang X."/>
            <person name="Ye C.Y."/>
            <person name="Mauro-Herrera M."/>
            <person name="Wang L."/>
            <person name="Li P."/>
            <person name="Sharma M."/>
            <person name="Sharma R."/>
            <person name="Ronald P.C."/>
            <person name="Panaud O."/>
            <person name="Kellogg E.A."/>
            <person name="Brutnell T.P."/>
            <person name="Doust A.N."/>
            <person name="Tuskan G.A."/>
            <person name="Rokhsar D."/>
            <person name="Devos K.M."/>
        </authorList>
    </citation>
    <scope>NUCLEOTIDE SEQUENCE [LARGE SCALE GENOMIC DNA]</scope>
    <source>
        <strain evidence="4">Yugu1</strain>
    </source>
</reference>